<evidence type="ECO:0000256" key="4">
    <source>
        <dbReference type="SAM" id="Phobius"/>
    </source>
</evidence>
<dbReference type="SUPFAM" id="SSF51735">
    <property type="entry name" value="NAD(P)-binding Rossmann-fold domains"/>
    <property type="match status" value="1"/>
</dbReference>
<sequence>MAHPNRLQDARVLIFGGTSGIGFAVASLCLSQGSTVIISGSNQPKADKKASELRSIYPNIPKEKVSGYGLDLADSANIETRLTELFEKITNGGKDKIDHVAYTAGDIGNIPTVPQVTAENAMVSFEVRYIAVLLVAKLLSTGKYMPQSPTSSLTLTGGVNTKKPMPGWTLMAARGGTADGMSKGLAVDLAPIRVNYVEPGAIHTELVQKLEDAHPGVIEKFKGATLTRTVGEPSDCAEAYAWFMRDRFANGTVAATNGGQLLANSGFN</sequence>
<feature type="transmembrane region" description="Helical" evidence="4">
    <location>
        <begin position="12"/>
        <end position="33"/>
    </location>
</feature>
<organism evidence="5 6">
    <name type="scientific">Lophiotrema nucula</name>
    <dbReference type="NCBI Taxonomy" id="690887"/>
    <lineage>
        <taxon>Eukaryota</taxon>
        <taxon>Fungi</taxon>
        <taxon>Dikarya</taxon>
        <taxon>Ascomycota</taxon>
        <taxon>Pezizomycotina</taxon>
        <taxon>Dothideomycetes</taxon>
        <taxon>Pleosporomycetidae</taxon>
        <taxon>Pleosporales</taxon>
        <taxon>Lophiotremataceae</taxon>
        <taxon>Lophiotrema</taxon>
    </lineage>
</organism>
<keyword evidence="2" id="KW-0521">NADP</keyword>
<protein>
    <recommendedName>
        <fullName evidence="7">NAD(P)-binding protein</fullName>
    </recommendedName>
</protein>
<dbReference type="InterPro" id="IPR002347">
    <property type="entry name" value="SDR_fam"/>
</dbReference>
<dbReference type="Gene3D" id="3.40.50.720">
    <property type="entry name" value="NAD(P)-binding Rossmann-like Domain"/>
    <property type="match status" value="1"/>
</dbReference>
<dbReference type="AlphaFoldDB" id="A0A6A5ZF88"/>
<name>A0A6A5ZF88_9PLEO</name>
<dbReference type="InterPro" id="IPR057571">
    <property type="entry name" value="SDR_PhqE-like"/>
</dbReference>
<evidence type="ECO:0000256" key="3">
    <source>
        <dbReference type="ARBA" id="ARBA00023002"/>
    </source>
</evidence>
<dbReference type="EMBL" id="ML977317">
    <property type="protein sequence ID" value="KAF2118152.1"/>
    <property type="molecule type" value="Genomic_DNA"/>
</dbReference>
<keyword evidence="3" id="KW-0560">Oxidoreductase</keyword>
<keyword evidence="4" id="KW-0472">Membrane</keyword>
<accession>A0A6A5ZF88</accession>
<dbReference type="InterPro" id="IPR036291">
    <property type="entry name" value="NAD(P)-bd_dom_sf"/>
</dbReference>
<dbReference type="OrthoDB" id="294295at2759"/>
<evidence type="ECO:0008006" key="7">
    <source>
        <dbReference type="Google" id="ProtNLM"/>
    </source>
</evidence>
<evidence type="ECO:0000313" key="6">
    <source>
        <dbReference type="Proteomes" id="UP000799770"/>
    </source>
</evidence>
<reference evidence="5" key="1">
    <citation type="journal article" date="2020" name="Stud. Mycol.">
        <title>101 Dothideomycetes genomes: a test case for predicting lifestyles and emergence of pathogens.</title>
        <authorList>
            <person name="Haridas S."/>
            <person name="Albert R."/>
            <person name="Binder M."/>
            <person name="Bloem J."/>
            <person name="Labutti K."/>
            <person name="Salamov A."/>
            <person name="Andreopoulos B."/>
            <person name="Baker S."/>
            <person name="Barry K."/>
            <person name="Bills G."/>
            <person name="Bluhm B."/>
            <person name="Cannon C."/>
            <person name="Castanera R."/>
            <person name="Culley D."/>
            <person name="Daum C."/>
            <person name="Ezra D."/>
            <person name="Gonzalez J."/>
            <person name="Henrissat B."/>
            <person name="Kuo A."/>
            <person name="Liang C."/>
            <person name="Lipzen A."/>
            <person name="Lutzoni F."/>
            <person name="Magnuson J."/>
            <person name="Mondo S."/>
            <person name="Nolan M."/>
            <person name="Ohm R."/>
            <person name="Pangilinan J."/>
            <person name="Park H.-J."/>
            <person name="Ramirez L."/>
            <person name="Alfaro M."/>
            <person name="Sun H."/>
            <person name="Tritt A."/>
            <person name="Yoshinaga Y."/>
            <person name="Zwiers L.-H."/>
            <person name="Turgeon B."/>
            <person name="Goodwin S."/>
            <person name="Spatafora J."/>
            <person name="Crous P."/>
            <person name="Grigoriev I."/>
        </authorList>
    </citation>
    <scope>NUCLEOTIDE SEQUENCE</scope>
    <source>
        <strain evidence="5">CBS 627.86</strain>
    </source>
</reference>
<dbReference type="PANTHER" id="PTHR43477">
    <property type="entry name" value="DIHYDROANTICAPSIN 7-DEHYDROGENASE"/>
    <property type="match status" value="1"/>
</dbReference>
<keyword evidence="6" id="KW-1185">Reference proteome</keyword>
<dbReference type="Proteomes" id="UP000799770">
    <property type="component" value="Unassembled WGS sequence"/>
</dbReference>
<keyword evidence="4" id="KW-0812">Transmembrane</keyword>
<evidence type="ECO:0000313" key="5">
    <source>
        <dbReference type="EMBL" id="KAF2118152.1"/>
    </source>
</evidence>
<dbReference type="PRINTS" id="PR00081">
    <property type="entry name" value="GDHRDH"/>
</dbReference>
<proteinExistence type="inferred from homology"/>
<comment type="similarity">
    <text evidence="1">Belongs to the short-chain dehydrogenases/reductases (SDR) family.</text>
</comment>
<gene>
    <name evidence="5" type="ORF">BDV96DRAFT_610991</name>
</gene>
<dbReference type="PANTHER" id="PTHR43477:SF1">
    <property type="entry name" value="DIHYDROANTICAPSIN 7-DEHYDROGENASE"/>
    <property type="match status" value="1"/>
</dbReference>
<evidence type="ECO:0000256" key="2">
    <source>
        <dbReference type="ARBA" id="ARBA00022857"/>
    </source>
</evidence>
<dbReference type="InterPro" id="IPR051122">
    <property type="entry name" value="SDR_DHRS6-like"/>
</dbReference>
<evidence type="ECO:0000256" key="1">
    <source>
        <dbReference type="ARBA" id="ARBA00006484"/>
    </source>
</evidence>
<dbReference type="GO" id="GO:0016491">
    <property type="term" value="F:oxidoreductase activity"/>
    <property type="evidence" value="ECO:0007669"/>
    <property type="project" value="UniProtKB-KW"/>
</dbReference>
<dbReference type="Pfam" id="PF23441">
    <property type="entry name" value="SDR"/>
    <property type="match status" value="1"/>
</dbReference>
<keyword evidence="4" id="KW-1133">Transmembrane helix</keyword>